<dbReference type="EMBL" id="JAGYVZ010000034">
    <property type="protein sequence ID" value="MBS7233797.1"/>
    <property type="molecule type" value="Genomic_DNA"/>
</dbReference>
<dbReference type="RefSeq" id="WP_213307007.1">
    <property type="nucleotide sequence ID" value="NZ_JAGYVZ010000034.1"/>
</dbReference>
<name>A0ABS5PHT1_9FLAO</name>
<keyword evidence="2" id="KW-1185">Reference proteome</keyword>
<evidence type="ECO:0000313" key="1">
    <source>
        <dbReference type="EMBL" id="MBS7233797.1"/>
    </source>
</evidence>
<reference evidence="1 2" key="1">
    <citation type="journal article" date="2018" name="Int. J. Syst. Evol. Microbiol.">
        <title>Flavobacterium chryseum sp. nov. and Flavobacterium psychroterrae sp. nov., novel environmental bacteria isolated from Antarctica.</title>
        <authorList>
            <person name="Kralova S."/>
            <person name="Svec P."/>
            <person name="Busse H.J."/>
            <person name="Stankova E."/>
            <person name="Vaczi P."/>
            <person name="Sedlacek I."/>
        </authorList>
    </citation>
    <scope>NUCLEOTIDE SEQUENCE [LARGE SCALE GENOMIC DNA]</scope>
    <source>
        <strain evidence="1 2">CCM 8827</strain>
    </source>
</reference>
<evidence type="ECO:0008006" key="3">
    <source>
        <dbReference type="Google" id="ProtNLM"/>
    </source>
</evidence>
<comment type="caution">
    <text evidence="1">The sequence shown here is derived from an EMBL/GenBank/DDBJ whole genome shotgun (WGS) entry which is preliminary data.</text>
</comment>
<accession>A0ABS5PHT1</accession>
<evidence type="ECO:0000313" key="2">
    <source>
        <dbReference type="Proteomes" id="UP000722625"/>
    </source>
</evidence>
<gene>
    <name evidence="1" type="ORF">KHA90_22525</name>
</gene>
<proteinExistence type="predicted"/>
<protein>
    <recommendedName>
        <fullName evidence="3">RDD domain-containing protein</fullName>
    </recommendedName>
</protein>
<organism evidence="1 2">
    <name type="scientific">Flavobacterium psychroterrae</name>
    <dbReference type="NCBI Taxonomy" id="2133767"/>
    <lineage>
        <taxon>Bacteria</taxon>
        <taxon>Pseudomonadati</taxon>
        <taxon>Bacteroidota</taxon>
        <taxon>Flavobacteriia</taxon>
        <taxon>Flavobacteriales</taxon>
        <taxon>Flavobacteriaceae</taxon>
        <taxon>Flavobacterium</taxon>
    </lineage>
</organism>
<dbReference type="Proteomes" id="UP000722625">
    <property type="component" value="Unassembled WGS sequence"/>
</dbReference>
<sequence length="135" mass="15753">MCFILSLVSLFLFGLVYILDEITGLFINVRHRKWYKITSRRKFGKAFKVDVFANYLFADFWSLVFSKSGYAFGLFGETLSSCLGRKKIEKSLSWIGLLIYYILYGIDFTQWKNKGHCIASIMTKPEIEGFLNRNQ</sequence>